<dbReference type="InterPro" id="IPR023614">
    <property type="entry name" value="Porin_dom_sf"/>
</dbReference>
<dbReference type="InterPro" id="IPR010870">
    <property type="entry name" value="Porin_O/P"/>
</dbReference>
<protein>
    <recommendedName>
        <fullName evidence="4">Porin</fullName>
    </recommendedName>
</protein>
<proteinExistence type="predicted"/>
<evidence type="ECO:0000313" key="2">
    <source>
        <dbReference type="EMBL" id="BCI67639.1"/>
    </source>
</evidence>
<name>A0A6S6PJU6_ACEAC</name>
<evidence type="ECO:0008006" key="4">
    <source>
        <dbReference type="Google" id="ProtNLM"/>
    </source>
</evidence>
<feature type="region of interest" description="Disordered" evidence="1">
    <location>
        <begin position="56"/>
        <end position="91"/>
    </location>
</feature>
<dbReference type="AlphaFoldDB" id="A0A6S6PJU6"/>
<sequence>MNTTLRRTLFLATPFLASSLPHYAEARSTDPEVLELRRELAAMRQEMAAMRHDIRVQAAGNHTRGNTENDSTARHRRHDTRLASAGSEEVKPVFSQAVARPNGPRSPAESRIALPEGPVQSWADFKAASAKSEILQIGGMQIGFPKGRPTIASEDGSYAFSVGLLAQEDFGGFLGAGPRGNEAKGNFNNFTQNARRLRLYFSWRYKDWVVNVTPDFGSSSVDGTVGLFEANLNYTGLRNTTLTVGYFQPRMEEESAERSGAFEFLERPTIVDLVRNTNRCLG</sequence>
<evidence type="ECO:0000256" key="1">
    <source>
        <dbReference type="SAM" id="MobiDB-lite"/>
    </source>
</evidence>
<gene>
    <name evidence="2" type="ORF">AAJCM20276_22630</name>
</gene>
<dbReference type="Gene3D" id="2.40.160.10">
    <property type="entry name" value="Porin"/>
    <property type="match status" value="1"/>
</dbReference>
<organism evidence="2 3">
    <name type="scientific">Acetobacter aceti</name>
    <dbReference type="NCBI Taxonomy" id="435"/>
    <lineage>
        <taxon>Bacteria</taxon>
        <taxon>Pseudomonadati</taxon>
        <taxon>Pseudomonadota</taxon>
        <taxon>Alphaproteobacteria</taxon>
        <taxon>Acetobacterales</taxon>
        <taxon>Acetobacteraceae</taxon>
        <taxon>Acetobacter</taxon>
        <taxon>Acetobacter subgen. Acetobacter</taxon>
    </lineage>
</organism>
<dbReference type="Pfam" id="PF07396">
    <property type="entry name" value="Porin_O_P"/>
    <property type="match status" value="1"/>
</dbReference>
<reference evidence="2 3" key="1">
    <citation type="submission" date="2020-07" db="EMBL/GenBank/DDBJ databases">
        <title>Complete Genome Sequence of an acetic acid bacterium, Acetobacter aceti JCM20276.</title>
        <authorList>
            <person name="Hirose Y."/>
            <person name="Mihara H."/>
        </authorList>
    </citation>
    <scope>NUCLEOTIDE SEQUENCE [LARGE SCALE GENOMIC DNA]</scope>
    <source>
        <strain evidence="2 3">JCM20276</strain>
    </source>
</reference>
<dbReference type="EMBL" id="AP023326">
    <property type="protein sequence ID" value="BCI67639.1"/>
    <property type="molecule type" value="Genomic_DNA"/>
</dbReference>
<dbReference type="Proteomes" id="UP000515220">
    <property type="component" value="Chromosome"/>
</dbReference>
<accession>A0A6S6PJU6</accession>
<evidence type="ECO:0000313" key="3">
    <source>
        <dbReference type="Proteomes" id="UP000515220"/>
    </source>
</evidence>